<name>A0A5J4VAH9_9EUKA</name>
<dbReference type="EMBL" id="SNRW01008491">
    <property type="protein sequence ID" value="KAA6379442.1"/>
    <property type="molecule type" value="Genomic_DNA"/>
</dbReference>
<comment type="caution">
    <text evidence="1">The sequence shown here is derived from an EMBL/GenBank/DDBJ whole genome shotgun (WGS) entry which is preliminary data.</text>
</comment>
<organism evidence="1 2">
    <name type="scientific">Streblomastix strix</name>
    <dbReference type="NCBI Taxonomy" id="222440"/>
    <lineage>
        <taxon>Eukaryota</taxon>
        <taxon>Metamonada</taxon>
        <taxon>Preaxostyla</taxon>
        <taxon>Oxymonadida</taxon>
        <taxon>Streblomastigidae</taxon>
        <taxon>Streblomastix</taxon>
    </lineage>
</organism>
<protein>
    <submittedName>
        <fullName evidence="1">Uncharacterized protein</fullName>
    </submittedName>
</protein>
<sequence length="88" mass="9587">MTTCYYSGVIANGGLKGQLGFLNLGTDIQQLDATMAEHKMEIFTAQVTQDDLECVCNDSDGLMIIQQYTSHSSQANDHDSKLPRVATS</sequence>
<dbReference type="OrthoDB" id="6252103at2759"/>
<evidence type="ECO:0000313" key="1">
    <source>
        <dbReference type="EMBL" id="KAA6379442.1"/>
    </source>
</evidence>
<proteinExistence type="predicted"/>
<dbReference type="Proteomes" id="UP000324800">
    <property type="component" value="Unassembled WGS sequence"/>
</dbReference>
<dbReference type="AlphaFoldDB" id="A0A5J4VAH9"/>
<evidence type="ECO:0000313" key="2">
    <source>
        <dbReference type="Proteomes" id="UP000324800"/>
    </source>
</evidence>
<reference evidence="1 2" key="1">
    <citation type="submission" date="2019-03" db="EMBL/GenBank/DDBJ databases">
        <title>Single cell metagenomics reveals metabolic interactions within the superorganism composed of flagellate Streblomastix strix and complex community of Bacteroidetes bacteria on its surface.</title>
        <authorList>
            <person name="Treitli S.C."/>
            <person name="Kolisko M."/>
            <person name="Husnik F."/>
            <person name="Keeling P."/>
            <person name="Hampl V."/>
        </authorList>
    </citation>
    <scope>NUCLEOTIDE SEQUENCE [LARGE SCALE GENOMIC DNA]</scope>
    <source>
        <strain evidence="1">ST1C</strain>
    </source>
</reference>
<accession>A0A5J4VAH9</accession>
<gene>
    <name evidence="1" type="ORF">EZS28_025032</name>
</gene>